<evidence type="ECO:0000313" key="3">
    <source>
        <dbReference type="EMBL" id="ELY41168.1"/>
    </source>
</evidence>
<reference evidence="3 5" key="2">
    <citation type="journal article" date="2014" name="PLoS Genet.">
        <title>Phylogenetically driven sequencing of extremely halophilic archaea reveals strategies for static and dynamic osmo-response.</title>
        <authorList>
            <person name="Becker E.A."/>
            <person name="Seitzer P.M."/>
            <person name="Tritt A."/>
            <person name="Larsen D."/>
            <person name="Krusor M."/>
            <person name="Yao A.I."/>
            <person name="Wu D."/>
            <person name="Madern D."/>
            <person name="Eisen J.A."/>
            <person name="Darling A.E."/>
            <person name="Facciotti M.T."/>
        </authorList>
    </citation>
    <scope>NUCLEOTIDE SEQUENCE [LARGE SCALE GENOMIC DNA]</scope>
    <source>
        <strain evidence="3">B3</strain>
        <strain evidence="5">DSM 18796 / CECT 7217 / JCM 14584 / KCTC 4019 / B3</strain>
    </source>
</reference>
<keyword evidence="1" id="KW-0472">Membrane</keyword>
<gene>
    <name evidence="2" type="ordered locus">HacjB3_19203</name>
    <name evidence="3" type="ORF">C497_01982</name>
</gene>
<keyword evidence="5" id="KW-1185">Reference proteome</keyword>
<name>D8JD25_HALJB</name>
<accession>D8JD25</accession>
<reference evidence="2 4" key="1">
    <citation type="journal article" date="2010" name="J. Bacteriol.">
        <title>Complete genome sequence of Halalkalicoccus jeotgali B3(T), an extremely halophilic archaeon.</title>
        <authorList>
            <person name="Roh S.W."/>
            <person name="Nam Y.D."/>
            <person name="Nam S.H."/>
            <person name="Choi S.H."/>
            <person name="Park H.S."/>
            <person name="Bae J.W."/>
        </authorList>
    </citation>
    <scope>NUCLEOTIDE SEQUENCE [LARGE SCALE GENOMIC DNA]</scope>
    <source>
        <strain evidence="2">B3</strain>
        <strain evidence="4">DSM 18796 / CECT 7217 / JCM 14584 / KCTC 4019 / B3</strain>
        <plasmid evidence="4">3</plasmid>
    </source>
</reference>
<proteinExistence type="predicted"/>
<sequence>MQVLQVKEVADSAAKRLKSRAAARARPLLIQSIPVLWGALLLVSPAFAQQSGQETGVQLCQSAPYNFFVGLGWMVIGFSTLAIGTAIFSGGAAKAFGFVSGRVSSAGNGMLVGGLAAFGLIALVLVAAGIAFGTMPVTPPTECVVFF</sequence>
<dbReference type="EMBL" id="CP002065">
    <property type="protein sequence ID" value="ADJ17178.1"/>
    <property type="molecule type" value="Genomic_DNA"/>
</dbReference>
<feature type="transmembrane region" description="Helical" evidence="1">
    <location>
        <begin position="109"/>
        <end position="132"/>
    </location>
</feature>
<keyword evidence="1" id="KW-0812">Transmembrane</keyword>
<dbReference type="EMBL" id="AOHV01000006">
    <property type="protein sequence ID" value="ELY41168.1"/>
    <property type="molecule type" value="Genomic_DNA"/>
</dbReference>
<dbReference type="KEGG" id="hje:HacjB3_19203"/>
<protein>
    <submittedName>
        <fullName evidence="2">Uncharacterized protein</fullName>
    </submittedName>
</protein>
<geneLocation type="plasmid" evidence="2 4">
    <name>3</name>
</geneLocation>
<keyword evidence="2" id="KW-0614">Plasmid</keyword>
<dbReference type="Proteomes" id="UP000000390">
    <property type="component" value="Plasmid 3"/>
</dbReference>
<dbReference type="AlphaFoldDB" id="D8JD25"/>
<evidence type="ECO:0000256" key="1">
    <source>
        <dbReference type="SAM" id="Phobius"/>
    </source>
</evidence>
<evidence type="ECO:0000313" key="2">
    <source>
        <dbReference type="EMBL" id="ADJ17178.1"/>
    </source>
</evidence>
<evidence type="ECO:0000313" key="5">
    <source>
        <dbReference type="Proteomes" id="UP000011645"/>
    </source>
</evidence>
<feature type="transmembrane region" description="Helical" evidence="1">
    <location>
        <begin position="67"/>
        <end position="88"/>
    </location>
</feature>
<dbReference type="HOGENOM" id="CLU_1763807_0_0_2"/>
<dbReference type="Proteomes" id="UP000011645">
    <property type="component" value="Unassembled WGS sequence"/>
</dbReference>
<feature type="transmembrane region" description="Helical" evidence="1">
    <location>
        <begin position="28"/>
        <end position="47"/>
    </location>
</feature>
<dbReference type="PATRIC" id="fig|795797.18.peg.3714"/>
<keyword evidence="1" id="KW-1133">Transmembrane helix</keyword>
<organism evidence="2 4">
    <name type="scientific">Halalkalicoccus jeotgali (strain DSM 18796 / CECT 7217 / JCM 14584 / KCTC 4019 / B3)</name>
    <dbReference type="NCBI Taxonomy" id="795797"/>
    <lineage>
        <taxon>Archaea</taxon>
        <taxon>Methanobacteriati</taxon>
        <taxon>Methanobacteriota</taxon>
        <taxon>Stenosarchaea group</taxon>
        <taxon>Halobacteria</taxon>
        <taxon>Halobacteriales</taxon>
        <taxon>Halococcaceae</taxon>
        <taxon>Halalkalicoccus</taxon>
    </lineage>
</organism>
<evidence type="ECO:0000313" key="4">
    <source>
        <dbReference type="Proteomes" id="UP000000390"/>
    </source>
</evidence>